<protein>
    <submittedName>
        <fullName evidence="1">Uncharacterized protein</fullName>
    </submittedName>
</protein>
<accession>A0A560HGS0</accession>
<comment type="caution">
    <text evidence="1">The sequence shown here is derived from an EMBL/GenBank/DDBJ whole genome shotgun (WGS) entry which is preliminary data.</text>
</comment>
<sequence>MIQDAHGNICGVNGLEGPVPCQPFSPESRTPDETQSQLVANIKLMSIILDARGGVGAPDEMGAPIGHSGWPTPGKPTPIPTIWGRVEVEVAVKLVDPLVVSV</sequence>
<evidence type="ECO:0000313" key="1">
    <source>
        <dbReference type="EMBL" id="TWB44510.1"/>
    </source>
</evidence>
<organism evidence="1 2">
    <name type="scientific">Nitrospirillum amazonense</name>
    <dbReference type="NCBI Taxonomy" id="28077"/>
    <lineage>
        <taxon>Bacteria</taxon>
        <taxon>Pseudomonadati</taxon>
        <taxon>Pseudomonadota</taxon>
        <taxon>Alphaproteobacteria</taxon>
        <taxon>Rhodospirillales</taxon>
        <taxon>Azospirillaceae</taxon>
        <taxon>Nitrospirillum</taxon>
    </lineage>
</organism>
<evidence type="ECO:0000313" key="2">
    <source>
        <dbReference type="Proteomes" id="UP000315751"/>
    </source>
</evidence>
<keyword evidence="2" id="KW-1185">Reference proteome</keyword>
<gene>
    <name evidence="1" type="ORF">FBZ90_103418</name>
</gene>
<name>A0A560HGS0_9PROT</name>
<dbReference type="Proteomes" id="UP000315751">
    <property type="component" value="Unassembled WGS sequence"/>
</dbReference>
<dbReference type="AlphaFoldDB" id="A0A560HGS0"/>
<dbReference type="EMBL" id="VITR01000003">
    <property type="protein sequence ID" value="TWB44510.1"/>
    <property type="molecule type" value="Genomic_DNA"/>
</dbReference>
<proteinExistence type="predicted"/>
<reference evidence="1 2" key="1">
    <citation type="submission" date="2019-06" db="EMBL/GenBank/DDBJ databases">
        <title>Genomic Encyclopedia of Type Strains, Phase IV (KMG-V): Genome sequencing to study the core and pangenomes of soil and plant-associated prokaryotes.</title>
        <authorList>
            <person name="Whitman W."/>
        </authorList>
    </citation>
    <scope>NUCLEOTIDE SEQUENCE [LARGE SCALE GENOMIC DNA]</scope>
    <source>
        <strain evidence="1 2">BR 11622</strain>
    </source>
</reference>